<evidence type="ECO:0000313" key="3">
    <source>
        <dbReference type="Proteomes" id="UP000737018"/>
    </source>
</evidence>
<feature type="compositionally biased region" description="Polar residues" evidence="1">
    <location>
        <begin position="77"/>
        <end position="98"/>
    </location>
</feature>
<sequence length="163" mass="18466">MWRVALSQVGEIVGWPVINRPWSQVIRSIVRRSILCHYEDIDKVLKRNKGTGAVQAIDISATEASHLADSPNPPFQTDPQMKPKNQAQPQPPYQSQNQWRKKPSVVVFKARELRFTADCGGGGYCQRNEAVSLDLRQEQRRGERDKTSMDTGSMAVTFGERQQ</sequence>
<name>A0A8J4QVN7_9ROSI</name>
<keyword evidence="3" id="KW-1185">Reference proteome</keyword>
<proteinExistence type="predicted"/>
<dbReference type="Proteomes" id="UP000737018">
    <property type="component" value="Unassembled WGS sequence"/>
</dbReference>
<evidence type="ECO:0000256" key="1">
    <source>
        <dbReference type="SAM" id="MobiDB-lite"/>
    </source>
</evidence>
<feature type="region of interest" description="Disordered" evidence="1">
    <location>
        <begin position="62"/>
        <end position="101"/>
    </location>
</feature>
<gene>
    <name evidence="2" type="ORF">CMV_021004</name>
</gene>
<organism evidence="2 3">
    <name type="scientific">Castanea mollissima</name>
    <name type="common">Chinese chestnut</name>
    <dbReference type="NCBI Taxonomy" id="60419"/>
    <lineage>
        <taxon>Eukaryota</taxon>
        <taxon>Viridiplantae</taxon>
        <taxon>Streptophyta</taxon>
        <taxon>Embryophyta</taxon>
        <taxon>Tracheophyta</taxon>
        <taxon>Spermatophyta</taxon>
        <taxon>Magnoliopsida</taxon>
        <taxon>eudicotyledons</taxon>
        <taxon>Gunneridae</taxon>
        <taxon>Pentapetalae</taxon>
        <taxon>rosids</taxon>
        <taxon>fabids</taxon>
        <taxon>Fagales</taxon>
        <taxon>Fagaceae</taxon>
        <taxon>Castanea</taxon>
    </lineage>
</organism>
<feature type="region of interest" description="Disordered" evidence="1">
    <location>
        <begin position="122"/>
        <end position="163"/>
    </location>
</feature>
<comment type="caution">
    <text evidence="2">The sequence shown here is derived from an EMBL/GenBank/DDBJ whole genome shotgun (WGS) entry which is preliminary data.</text>
</comment>
<accession>A0A8J4QVN7</accession>
<dbReference type="AlphaFoldDB" id="A0A8J4QVN7"/>
<evidence type="ECO:0000313" key="2">
    <source>
        <dbReference type="EMBL" id="KAF3953569.1"/>
    </source>
</evidence>
<protein>
    <submittedName>
        <fullName evidence="2">Uncharacterized protein</fullName>
    </submittedName>
</protein>
<dbReference type="EMBL" id="JRKL02004018">
    <property type="protein sequence ID" value="KAF3953569.1"/>
    <property type="molecule type" value="Genomic_DNA"/>
</dbReference>
<feature type="compositionally biased region" description="Basic and acidic residues" evidence="1">
    <location>
        <begin position="135"/>
        <end position="148"/>
    </location>
</feature>
<reference evidence="2" key="1">
    <citation type="submission" date="2020-03" db="EMBL/GenBank/DDBJ databases">
        <title>Castanea mollissima Vanexum genome sequencing.</title>
        <authorList>
            <person name="Staton M."/>
        </authorList>
    </citation>
    <scope>NUCLEOTIDE SEQUENCE</scope>
    <source>
        <tissue evidence="2">Leaf</tissue>
    </source>
</reference>